<accession>A0A0D3J0R3</accession>
<dbReference type="HOGENOM" id="CLU_1942044_0_0_1"/>
<dbReference type="KEGG" id="ehx:EMIHUDRAFT_244463"/>
<organism evidence="2 3">
    <name type="scientific">Emiliania huxleyi (strain CCMP1516)</name>
    <dbReference type="NCBI Taxonomy" id="280463"/>
    <lineage>
        <taxon>Eukaryota</taxon>
        <taxon>Haptista</taxon>
        <taxon>Haptophyta</taxon>
        <taxon>Prymnesiophyceae</taxon>
        <taxon>Isochrysidales</taxon>
        <taxon>Noelaerhabdaceae</taxon>
        <taxon>Emiliania</taxon>
    </lineage>
</organism>
<reference evidence="2" key="2">
    <citation type="submission" date="2024-10" db="UniProtKB">
        <authorList>
            <consortium name="EnsemblProtists"/>
        </authorList>
    </citation>
    <scope>IDENTIFICATION</scope>
</reference>
<protein>
    <submittedName>
        <fullName evidence="2">Uncharacterized protein</fullName>
    </submittedName>
</protein>
<evidence type="ECO:0000313" key="2">
    <source>
        <dbReference type="EnsemblProtists" id="EOD17098"/>
    </source>
</evidence>
<dbReference type="PaxDb" id="2903-EOD17098"/>
<name>A0A0D3J0R3_EMIH1</name>
<proteinExistence type="predicted"/>
<evidence type="ECO:0000256" key="1">
    <source>
        <dbReference type="SAM" id="MobiDB-lite"/>
    </source>
</evidence>
<sequence>MVAPPLMKLASVRAKHLCETEEEACKGSDSCKGPGREPRASPVPRIAGRAFDGAELRYGDVTTEPRLCFTHIYIFDWVFAKPTLAKVAKVLQASPFYVQPVAKLSGFRTTGGEGMTAWIYINLEKVPGAV</sequence>
<dbReference type="Proteomes" id="UP000013827">
    <property type="component" value="Unassembled WGS sequence"/>
</dbReference>
<dbReference type="RefSeq" id="XP_005769527.1">
    <property type="nucleotide sequence ID" value="XM_005769470.1"/>
</dbReference>
<keyword evidence="3" id="KW-1185">Reference proteome</keyword>
<dbReference type="AlphaFoldDB" id="A0A0D3J0R3"/>
<evidence type="ECO:0000313" key="3">
    <source>
        <dbReference type="Proteomes" id="UP000013827"/>
    </source>
</evidence>
<reference evidence="3" key="1">
    <citation type="journal article" date="2013" name="Nature">
        <title>Pan genome of the phytoplankton Emiliania underpins its global distribution.</title>
        <authorList>
            <person name="Read B.A."/>
            <person name="Kegel J."/>
            <person name="Klute M.J."/>
            <person name="Kuo A."/>
            <person name="Lefebvre S.C."/>
            <person name="Maumus F."/>
            <person name="Mayer C."/>
            <person name="Miller J."/>
            <person name="Monier A."/>
            <person name="Salamov A."/>
            <person name="Young J."/>
            <person name="Aguilar M."/>
            <person name="Claverie J.M."/>
            <person name="Frickenhaus S."/>
            <person name="Gonzalez K."/>
            <person name="Herman E.K."/>
            <person name="Lin Y.C."/>
            <person name="Napier J."/>
            <person name="Ogata H."/>
            <person name="Sarno A.F."/>
            <person name="Shmutz J."/>
            <person name="Schroeder D."/>
            <person name="de Vargas C."/>
            <person name="Verret F."/>
            <person name="von Dassow P."/>
            <person name="Valentin K."/>
            <person name="Van de Peer Y."/>
            <person name="Wheeler G."/>
            <person name="Dacks J.B."/>
            <person name="Delwiche C.F."/>
            <person name="Dyhrman S.T."/>
            <person name="Glockner G."/>
            <person name="John U."/>
            <person name="Richards T."/>
            <person name="Worden A.Z."/>
            <person name="Zhang X."/>
            <person name="Grigoriev I.V."/>
            <person name="Allen A.E."/>
            <person name="Bidle K."/>
            <person name="Borodovsky M."/>
            <person name="Bowler C."/>
            <person name="Brownlee C."/>
            <person name="Cock J.M."/>
            <person name="Elias M."/>
            <person name="Gladyshev V.N."/>
            <person name="Groth M."/>
            <person name="Guda C."/>
            <person name="Hadaegh A."/>
            <person name="Iglesias-Rodriguez M.D."/>
            <person name="Jenkins J."/>
            <person name="Jones B.M."/>
            <person name="Lawson T."/>
            <person name="Leese F."/>
            <person name="Lindquist E."/>
            <person name="Lobanov A."/>
            <person name="Lomsadze A."/>
            <person name="Malik S.B."/>
            <person name="Marsh M.E."/>
            <person name="Mackinder L."/>
            <person name="Mock T."/>
            <person name="Mueller-Roeber B."/>
            <person name="Pagarete A."/>
            <person name="Parker M."/>
            <person name="Probert I."/>
            <person name="Quesneville H."/>
            <person name="Raines C."/>
            <person name="Rensing S.A."/>
            <person name="Riano-Pachon D.M."/>
            <person name="Richier S."/>
            <person name="Rokitta S."/>
            <person name="Shiraiwa Y."/>
            <person name="Soanes D.M."/>
            <person name="van der Giezen M."/>
            <person name="Wahlund T.M."/>
            <person name="Williams B."/>
            <person name="Wilson W."/>
            <person name="Wolfe G."/>
            <person name="Wurch L.L."/>
        </authorList>
    </citation>
    <scope>NUCLEOTIDE SEQUENCE</scope>
</reference>
<dbReference type="EnsemblProtists" id="EOD17098">
    <property type="protein sequence ID" value="EOD17098"/>
    <property type="gene ID" value="EMIHUDRAFT_244463"/>
</dbReference>
<dbReference type="GeneID" id="17263254"/>
<feature type="region of interest" description="Disordered" evidence="1">
    <location>
        <begin position="25"/>
        <end position="44"/>
    </location>
</feature>